<dbReference type="CDD" id="cd03411">
    <property type="entry name" value="Ferrochelatase_N"/>
    <property type="match status" value="1"/>
</dbReference>
<evidence type="ECO:0000256" key="9">
    <source>
        <dbReference type="ARBA" id="ARBA00024536"/>
    </source>
</evidence>
<gene>
    <name evidence="10" type="primary">cpfC</name>
    <name evidence="13" type="synonym">hemH</name>
    <name evidence="13" type="ORF">OF801_08790</name>
    <name evidence="12" type="ORF">SAMN05216438_10616</name>
</gene>
<dbReference type="NCBIfam" id="TIGR00109">
    <property type="entry name" value="hemH"/>
    <property type="match status" value="1"/>
</dbReference>
<dbReference type="Gene3D" id="3.40.50.1400">
    <property type="match status" value="2"/>
</dbReference>
<dbReference type="InterPro" id="IPR019772">
    <property type="entry name" value="Ferrochelatase_AS"/>
</dbReference>
<dbReference type="PANTHER" id="PTHR11108">
    <property type="entry name" value="FERROCHELATASE"/>
    <property type="match status" value="1"/>
</dbReference>
<keyword evidence="5 10" id="KW-0408">Iron</keyword>
<dbReference type="InterPro" id="IPR033644">
    <property type="entry name" value="Ferrochelatase_C"/>
</dbReference>
<dbReference type="CDD" id="cd00419">
    <property type="entry name" value="Ferrochelatase_C"/>
    <property type="match status" value="1"/>
</dbReference>
<dbReference type="EMBL" id="FOTJ01000006">
    <property type="protein sequence ID" value="SFL34754.1"/>
    <property type="molecule type" value="Genomic_DNA"/>
</dbReference>
<protein>
    <recommendedName>
        <fullName evidence="10">Coproporphyrin III ferrochelatase</fullName>
        <ecNumber evidence="10">4.99.1.9</ecNumber>
    </recommendedName>
</protein>
<sequence length="315" mass="36230">MKKRGILLVNLGTPENTSPQALRKYLKKFLSDRRVIKTHPLLWQPLLNGVILNTRPKKSAKLYEKIVRDGEFPLLTYTAAQEKNLQELWPEVEVAMGMSYSEPSIESSLETLLSKGVEELTVLPMYPQYSGTTVGSVFDSVMNFFLKKDHIVDLKFIRSFYKEPLYINYFAQKIKETLVKEEDIEAVVFSYHGIPLSYVTDGDTYPEECTETTRLIMEELGDFPHYQTYQSKFGPAEWLTPATDDTLKKLPEQGIKKILIVAPGFVVDCLETIEELEEENKEYFLENGGEKYVYVSPFNEDMAFAELVKEIAEKK</sequence>
<feature type="binding site" evidence="10">
    <location>
        <position position="271"/>
    </location>
    <ligand>
        <name>Fe(2+)</name>
        <dbReference type="ChEBI" id="CHEBI:29033"/>
    </ligand>
</feature>
<evidence type="ECO:0000313" key="12">
    <source>
        <dbReference type="EMBL" id="SFL34754.1"/>
    </source>
</evidence>
<evidence type="ECO:0000256" key="3">
    <source>
        <dbReference type="ARBA" id="ARBA00022490"/>
    </source>
</evidence>
<evidence type="ECO:0000256" key="4">
    <source>
        <dbReference type="ARBA" id="ARBA00022723"/>
    </source>
</evidence>
<organism evidence="12 14">
    <name type="scientific">Lactococcus garvieae</name>
    <dbReference type="NCBI Taxonomy" id="1363"/>
    <lineage>
        <taxon>Bacteria</taxon>
        <taxon>Bacillati</taxon>
        <taxon>Bacillota</taxon>
        <taxon>Bacilli</taxon>
        <taxon>Lactobacillales</taxon>
        <taxon>Streptococcaceae</taxon>
        <taxon>Lactococcus</taxon>
    </lineage>
</organism>
<evidence type="ECO:0000313" key="13">
    <source>
        <dbReference type="EMBL" id="UYT10051.1"/>
    </source>
</evidence>
<evidence type="ECO:0000256" key="5">
    <source>
        <dbReference type="ARBA" id="ARBA00023004"/>
    </source>
</evidence>
<dbReference type="SUPFAM" id="SSF53800">
    <property type="entry name" value="Chelatase"/>
    <property type="match status" value="1"/>
</dbReference>
<dbReference type="EMBL" id="CP109635">
    <property type="protein sequence ID" value="UYT10051.1"/>
    <property type="molecule type" value="Genomic_DNA"/>
</dbReference>
<comment type="similarity">
    <text evidence="2 10 11">Belongs to the ferrochelatase family.</text>
</comment>
<reference evidence="12 14" key="1">
    <citation type="submission" date="2016-10" db="EMBL/GenBank/DDBJ databases">
        <authorList>
            <person name="de Groot N.N."/>
        </authorList>
    </citation>
    <scope>NUCLEOTIDE SEQUENCE [LARGE SCALE GENOMIC DNA]</scope>
    <source>
        <strain evidence="12 14">M79</strain>
    </source>
</reference>
<dbReference type="Pfam" id="PF00762">
    <property type="entry name" value="Ferrochelatase"/>
    <property type="match status" value="1"/>
</dbReference>
<dbReference type="GO" id="GO:0004325">
    <property type="term" value="F:ferrochelatase activity"/>
    <property type="evidence" value="ECO:0007669"/>
    <property type="project" value="UniProtKB-UniRule"/>
</dbReference>
<dbReference type="PANTHER" id="PTHR11108:SF1">
    <property type="entry name" value="FERROCHELATASE, MITOCHONDRIAL"/>
    <property type="match status" value="1"/>
</dbReference>
<dbReference type="EC" id="4.99.1.9" evidence="10"/>
<evidence type="ECO:0000256" key="7">
    <source>
        <dbReference type="ARBA" id="ARBA00023239"/>
    </source>
</evidence>
<evidence type="ECO:0000313" key="14">
    <source>
        <dbReference type="Proteomes" id="UP000181969"/>
    </source>
</evidence>
<keyword evidence="7 10" id="KW-0456">Lyase</keyword>
<keyword evidence="3 10" id="KW-0963">Cytoplasm</keyword>
<comment type="catalytic activity">
    <reaction evidence="9">
        <text>Fe-coproporphyrin III + 2 H(+) = coproporphyrin III + Fe(2+)</text>
        <dbReference type="Rhea" id="RHEA:49572"/>
        <dbReference type="ChEBI" id="CHEBI:15378"/>
        <dbReference type="ChEBI" id="CHEBI:29033"/>
        <dbReference type="ChEBI" id="CHEBI:68438"/>
        <dbReference type="ChEBI" id="CHEBI:131725"/>
        <dbReference type="EC" id="4.99.1.9"/>
    </reaction>
    <physiologicalReaction direction="right-to-left" evidence="9">
        <dbReference type="Rhea" id="RHEA:49574"/>
    </physiologicalReaction>
</comment>
<dbReference type="AlphaFoldDB" id="A0A1I4GXL9"/>
<comment type="pathway">
    <text evidence="1 10 11">Porphyrin-containing compound metabolism; protoheme biosynthesis.</text>
</comment>
<dbReference type="FunFam" id="3.40.50.1400:FF:000002">
    <property type="entry name" value="Ferrochelatase"/>
    <property type="match status" value="1"/>
</dbReference>
<comment type="subcellular location">
    <subcellularLocation>
        <location evidence="10 11">Cytoplasm</location>
    </subcellularLocation>
</comment>
<dbReference type="RefSeq" id="WP_074751115.1">
    <property type="nucleotide sequence ID" value="NZ_CP109635.1"/>
</dbReference>
<accession>A0A1I4GXL9</accession>
<dbReference type="UniPathway" id="UPA00252"/>
<comment type="function">
    <text evidence="10 11">Involved in coproporphyrin-dependent heme b biosynthesis. Catalyzes the insertion of ferrous iron into coproporphyrin III to form Fe-coproporphyrin III.</text>
</comment>
<evidence type="ECO:0000256" key="2">
    <source>
        <dbReference type="ARBA" id="ARBA00007718"/>
    </source>
</evidence>
<evidence type="ECO:0000256" key="6">
    <source>
        <dbReference type="ARBA" id="ARBA00023133"/>
    </source>
</evidence>
<evidence type="ECO:0000256" key="11">
    <source>
        <dbReference type="RuleBase" id="RU000607"/>
    </source>
</evidence>
<evidence type="ECO:0000256" key="8">
    <source>
        <dbReference type="ARBA" id="ARBA00023244"/>
    </source>
</evidence>
<dbReference type="Proteomes" id="UP001164042">
    <property type="component" value="Chromosome"/>
</dbReference>
<dbReference type="PROSITE" id="PS00534">
    <property type="entry name" value="FERROCHELATASE"/>
    <property type="match status" value="1"/>
</dbReference>
<dbReference type="OrthoDB" id="9809741at2"/>
<evidence type="ECO:0000256" key="1">
    <source>
        <dbReference type="ARBA" id="ARBA00004744"/>
    </source>
</evidence>
<comment type="caution">
    <text evidence="10">Lacks conserved residue(s) required for the propagation of feature annotation.</text>
</comment>
<dbReference type="GO" id="GO:0005737">
    <property type="term" value="C:cytoplasm"/>
    <property type="evidence" value="ECO:0007669"/>
    <property type="project" value="UniProtKB-SubCell"/>
</dbReference>
<dbReference type="Proteomes" id="UP000181969">
    <property type="component" value="Unassembled WGS sequence"/>
</dbReference>
<dbReference type="HAMAP" id="MF_00323">
    <property type="entry name" value="Ferrochelatase"/>
    <property type="match status" value="1"/>
</dbReference>
<keyword evidence="4 10" id="KW-0479">Metal-binding</keyword>
<keyword evidence="8 10" id="KW-0627">Porphyrin biosynthesis</keyword>
<dbReference type="InterPro" id="IPR033659">
    <property type="entry name" value="Ferrochelatase_N"/>
</dbReference>
<name>A0A1I4GXL9_9LACT</name>
<dbReference type="GO" id="GO:0046872">
    <property type="term" value="F:metal ion binding"/>
    <property type="evidence" value="ECO:0007669"/>
    <property type="project" value="UniProtKB-UniRule"/>
</dbReference>
<dbReference type="GO" id="GO:0006783">
    <property type="term" value="P:heme biosynthetic process"/>
    <property type="evidence" value="ECO:0007669"/>
    <property type="project" value="UniProtKB-UniRule"/>
</dbReference>
<proteinExistence type="inferred from homology"/>
<reference evidence="13" key="2">
    <citation type="submission" date="2022-10" db="EMBL/GenBank/DDBJ databases">
        <title>Genome assembly of Lactococcus garvieae isolates from cricket gut.</title>
        <authorList>
            <person name="Luecke A.R."/>
            <person name="Brown A.M.V."/>
            <person name="Wakeman C.A."/>
        </authorList>
    </citation>
    <scope>NUCLEOTIDE SEQUENCE</scope>
    <source>
        <strain evidence="13">Alexii-11_2</strain>
    </source>
</reference>
<keyword evidence="6 10" id="KW-0350">Heme biosynthesis</keyword>
<evidence type="ECO:0000256" key="10">
    <source>
        <dbReference type="HAMAP-Rule" id="MF_00323"/>
    </source>
</evidence>
<feature type="binding site" evidence="10">
    <location>
        <position position="192"/>
    </location>
    <ligand>
        <name>Fe(2+)</name>
        <dbReference type="ChEBI" id="CHEBI:29033"/>
    </ligand>
</feature>
<dbReference type="InterPro" id="IPR001015">
    <property type="entry name" value="Ferrochelatase"/>
</dbReference>